<evidence type="ECO:0000313" key="2">
    <source>
        <dbReference type="Proteomes" id="UP001385809"/>
    </source>
</evidence>
<keyword evidence="2" id="KW-1185">Reference proteome</keyword>
<dbReference type="Proteomes" id="UP001385809">
    <property type="component" value="Unassembled WGS sequence"/>
</dbReference>
<comment type="caution">
    <text evidence="1">The sequence shown here is derived from an EMBL/GenBank/DDBJ whole genome shotgun (WGS) entry which is preliminary data.</text>
</comment>
<gene>
    <name evidence="1" type="ORF">WCD74_14310</name>
</gene>
<dbReference type="EMBL" id="JBBEGN010000006">
    <property type="protein sequence ID" value="MEJ2868942.1"/>
    <property type="molecule type" value="Genomic_DNA"/>
</dbReference>
<dbReference type="RefSeq" id="WP_337695524.1">
    <property type="nucleotide sequence ID" value="NZ_JBBEGN010000006.1"/>
</dbReference>
<protein>
    <submittedName>
        <fullName evidence="1">Uncharacterized protein</fullName>
    </submittedName>
</protein>
<organism evidence="1 2">
    <name type="scientific">Actinomycetospora aurantiaca</name>
    <dbReference type="NCBI Taxonomy" id="3129233"/>
    <lineage>
        <taxon>Bacteria</taxon>
        <taxon>Bacillati</taxon>
        <taxon>Actinomycetota</taxon>
        <taxon>Actinomycetes</taxon>
        <taxon>Pseudonocardiales</taxon>
        <taxon>Pseudonocardiaceae</taxon>
        <taxon>Actinomycetospora</taxon>
    </lineage>
</organism>
<accession>A0ABU8MQS5</accession>
<proteinExistence type="predicted"/>
<reference evidence="1 2" key="1">
    <citation type="submission" date="2024-03" db="EMBL/GenBank/DDBJ databases">
        <title>Actinomycetospora sp. OC33-EN08, a novel actinomycete isolated from wild orchid (Aerides multiflora).</title>
        <authorList>
            <person name="Suriyachadkun C."/>
        </authorList>
    </citation>
    <scope>NUCLEOTIDE SEQUENCE [LARGE SCALE GENOMIC DNA]</scope>
    <source>
        <strain evidence="1 2">OC33-EN08</strain>
    </source>
</reference>
<sequence length="180" mass="17638">MGIVGIVAVVVALMVVALVLRAGPGAEQVAPRLSPGYAPTLLARAGFPATAHNVAMLHDHLGAAFLDAARAALSADAFAALRSRCAGSRGGVPVVGGSSRSWPQRVLDEMAAGGMTGTDVATLPRQAQDALLATAGTGHGLFGGSVFAPLPALPGQLFPTAGSVPAPRPAPAAAPVVAAG</sequence>
<evidence type="ECO:0000313" key="1">
    <source>
        <dbReference type="EMBL" id="MEJ2868942.1"/>
    </source>
</evidence>
<name>A0ABU8MQS5_9PSEU</name>